<evidence type="ECO:0000256" key="1">
    <source>
        <dbReference type="ARBA" id="ARBA00004141"/>
    </source>
</evidence>
<comment type="caution">
    <text evidence="7">The sequence shown here is derived from an EMBL/GenBank/DDBJ whole genome shotgun (WGS) entry which is preliminary data.</text>
</comment>
<dbReference type="AlphaFoldDB" id="A0A3A6PSW0"/>
<dbReference type="EMBL" id="QKNY01000007">
    <property type="protein sequence ID" value="RJX43601.1"/>
    <property type="molecule type" value="Genomic_DNA"/>
</dbReference>
<keyword evidence="2 5" id="KW-0812">Transmembrane</keyword>
<evidence type="ECO:0000256" key="5">
    <source>
        <dbReference type="SAM" id="Phobius"/>
    </source>
</evidence>
<feature type="transmembrane region" description="Helical" evidence="5">
    <location>
        <begin position="174"/>
        <end position="197"/>
    </location>
</feature>
<feature type="transmembrane region" description="Helical" evidence="5">
    <location>
        <begin position="129"/>
        <end position="162"/>
    </location>
</feature>
<feature type="transmembrane region" description="Helical" evidence="5">
    <location>
        <begin position="44"/>
        <end position="62"/>
    </location>
</feature>
<evidence type="ECO:0000256" key="2">
    <source>
        <dbReference type="ARBA" id="ARBA00022692"/>
    </source>
</evidence>
<feature type="domain" description="Yip1" evidence="6">
    <location>
        <begin position="25"/>
        <end position="187"/>
    </location>
</feature>
<dbReference type="OrthoDB" id="313310at2157"/>
<evidence type="ECO:0000313" key="8">
    <source>
        <dbReference type="Proteomes" id="UP000276588"/>
    </source>
</evidence>
<evidence type="ECO:0000256" key="4">
    <source>
        <dbReference type="ARBA" id="ARBA00023136"/>
    </source>
</evidence>
<dbReference type="GO" id="GO:0016020">
    <property type="term" value="C:membrane"/>
    <property type="evidence" value="ECO:0007669"/>
    <property type="project" value="UniProtKB-SubCell"/>
</dbReference>
<evidence type="ECO:0000256" key="3">
    <source>
        <dbReference type="ARBA" id="ARBA00022989"/>
    </source>
</evidence>
<protein>
    <recommendedName>
        <fullName evidence="6">Yip1 domain-containing protein</fullName>
    </recommendedName>
</protein>
<keyword evidence="8" id="KW-1185">Reference proteome</keyword>
<evidence type="ECO:0000313" key="7">
    <source>
        <dbReference type="EMBL" id="RJX43601.1"/>
    </source>
</evidence>
<reference evidence="7 8" key="1">
    <citation type="submission" date="2018-06" db="EMBL/GenBank/DDBJ databases">
        <title>Halonotius sp. F13-13 a new haloarchaeeon isolated from a solar saltern from Isla Cristina, Huelva, Spain.</title>
        <authorList>
            <person name="Duran-Viseras A."/>
            <person name="Sanchez-Porro C."/>
            <person name="Ventosa A."/>
        </authorList>
    </citation>
    <scope>NUCLEOTIDE SEQUENCE [LARGE SCALE GENOMIC DNA]</scope>
    <source>
        <strain evidence="7 8">F13-13</strain>
    </source>
</reference>
<dbReference type="InterPro" id="IPR006977">
    <property type="entry name" value="Yip1_dom"/>
</dbReference>
<dbReference type="Pfam" id="PF04893">
    <property type="entry name" value="Yip1"/>
    <property type="match status" value="1"/>
</dbReference>
<sequence>MTTWVETPTDGRGRGPVGIARAWAAVLRSPRQFFTNGVAPGDQAPGLAFAVVVAVVYVAGLLAVQPELILGTSVVPILGGSTAVTMLLVLLVTAVVAAPAGLHLIAAIQTVLLMLTVDDRAGVSETVQVVAYATAPCALAWIPVPAVAATCTLYGAGLLLFGLATVHETSLLRAIIAGGIPAALVFGVGFRGFWLLASLVG</sequence>
<dbReference type="Proteomes" id="UP000276588">
    <property type="component" value="Unassembled WGS sequence"/>
</dbReference>
<accession>A0A3A6PSW0</accession>
<proteinExistence type="predicted"/>
<dbReference type="RefSeq" id="WP_120102110.1">
    <property type="nucleotide sequence ID" value="NZ_QKNY01000007.1"/>
</dbReference>
<feature type="transmembrane region" description="Helical" evidence="5">
    <location>
        <begin position="74"/>
        <end position="94"/>
    </location>
</feature>
<gene>
    <name evidence="7" type="ORF">DM826_04950</name>
</gene>
<keyword evidence="3 5" id="KW-1133">Transmembrane helix</keyword>
<keyword evidence="4 5" id="KW-0472">Membrane</keyword>
<comment type="subcellular location">
    <subcellularLocation>
        <location evidence="1">Membrane</location>
        <topology evidence="1">Multi-pass membrane protein</topology>
    </subcellularLocation>
</comment>
<feature type="transmembrane region" description="Helical" evidence="5">
    <location>
        <begin position="100"/>
        <end position="117"/>
    </location>
</feature>
<evidence type="ECO:0000259" key="6">
    <source>
        <dbReference type="Pfam" id="PF04893"/>
    </source>
</evidence>
<organism evidence="7 8">
    <name type="scientific">Halonotius aquaticus</name>
    <dbReference type="NCBI Taxonomy" id="2216978"/>
    <lineage>
        <taxon>Archaea</taxon>
        <taxon>Methanobacteriati</taxon>
        <taxon>Methanobacteriota</taxon>
        <taxon>Stenosarchaea group</taxon>
        <taxon>Halobacteria</taxon>
        <taxon>Halobacteriales</taxon>
        <taxon>Haloferacaceae</taxon>
        <taxon>Halonotius</taxon>
    </lineage>
</organism>
<name>A0A3A6PSW0_9EURY</name>